<dbReference type="Pfam" id="PF02515">
    <property type="entry name" value="CoA_transf_3"/>
    <property type="match status" value="1"/>
</dbReference>
<dbReference type="SUPFAM" id="SSF89796">
    <property type="entry name" value="CoA-transferase family III (CaiB/BaiF)"/>
    <property type="match status" value="1"/>
</dbReference>
<dbReference type="InterPro" id="IPR050483">
    <property type="entry name" value="CoA-transferase_III_domain"/>
</dbReference>
<protein>
    <recommendedName>
        <fullName evidence="3">CoA transferase</fullName>
    </recommendedName>
</protein>
<evidence type="ECO:0008006" key="3">
    <source>
        <dbReference type="Google" id="ProtNLM"/>
    </source>
</evidence>
<evidence type="ECO:0000256" key="1">
    <source>
        <dbReference type="ARBA" id="ARBA00022679"/>
    </source>
</evidence>
<dbReference type="Gene3D" id="3.30.1540.10">
    <property type="entry name" value="formyl-coa transferase, domain 3"/>
    <property type="match status" value="1"/>
</dbReference>
<proteinExistence type="predicted"/>
<dbReference type="PANTHER" id="PTHR48207">
    <property type="entry name" value="SUCCINATE--HYDROXYMETHYLGLUTARATE COA-TRANSFERASE"/>
    <property type="match status" value="1"/>
</dbReference>
<organism evidence="2">
    <name type="scientific">marine metagenome</name>
    <dbReference type="NCBI Taxonomy" id="408172"/>
    <lineage>
        <taxon>unclassified sequences</taxon>
        <taxon>metagenomes</taxon>
        <taxon>ecological metagenomes</taxon>
    </lineage>
</organism>
<dbReference type="GO" id="GO:0008410">
    <property type="term" value="F:CoA-transferase activity"/>
    <property type="evidence" value="ECO:0007669"/>
    <property type="project" value="TreeGrafter"/>
</dbReference>
<dbReference type="InterPro" id="IPR003673">
    <property type="entry name" value="CoA-Trfase_fam_III"/>
</dbReference>
<reference evidence="2" key="1">
    <citation type="submission" date="2018-05" db="EMBL/GenBank/DDBJ databases">
        <authorList>
            <person name="Lanie J.A."/>
            <person name="Ng W.-L."/>
            <person name="Kazmierczak K.M."/>
            <person name="Andrzejewski T.M."/>
            <person name="Davidsen T.M."/>
            <person name="Wayne K.J."/>
            <person name="Tettelin H."/>
            <person name="Glass J.I."/>
            <person name="Rusch D."/>
            <person name="Podicherti R."/>
            <person name="Tsui H.-C.T."/>
            <person name="Winkler M.E."/>
        </authorList>
    </citation>
    <scope>NUCLEOTIDE SEQUENCE</scope>
</reference>
<dbReference type="InterPro" id="IPR044855">
    <property type="entry name" value="CoA-Trfase_III_dom3_sf"/>
</dbReference>
<name>A0A381NW38_9ZZZZ</name>
<evidence type="ECO:0000313" key="2">
    <source>
        <dbReference type="EMBL" id="SUZ58832.1"/>
    </source>
</evidence>
<gene>
    <name evidence="2" type="ORF">METZ01_LOCUS11686</name>
</gene>
<keyword evidence="1" id="KW-0808">Transferase</keyword>
<dbReference type="AlphaFoldDB" id="A0A381NW38"/>
<feature type="non-terminal residue" evidence="2">
    <location>
        <position position="1"/>
    </location>
</feature>
<dbReference type="Gene3D" id="3.40.50.10540">
    <property type="entry name" value="Crotonobetainyl-coa:carnitine coa-transferase, domain 1"/>
    <property type="match status" value="1"/>
</dbReference>
<dbReference type="PANTHER" id="PTHR48207:SF3">
    <property type="entry name" value="SUCCINATE--HYDROXYMETHYLGLUTARATE COA-TRANSFERASE"/>
    <property type="match status" value="1"/>
</dbReference>
<accession>A0A381NW38</accession>
<dbReference type="InterPro" id="IPR023606">
    <property type="entry name" value="CoA-Trfase_III_dom_1_sf"/>
</dbReference>
<sequence>VTLDGLLPGVRVLDVGQGISGPYCAKIMAQMGAEVIKVEPPEGEEARSMGPFPGGQPHPEKSGLFLALNANKYGITLDLDSADGAKAFRKLAATADIVVENPPPVSLEDRGLGFQALNDGNPGLIFTSITPFGNRGPYTDFKATDLVLYHMSGHAHGLLGAVKGPDSDPPIRAGGHQAELVGGMAAATATIMALYRKRMTGQGARIDISSFEAMVTQLISGLANSAYGRPAPPRDLAKVEEAAIGGMVGAIGGILPCNDGYVAISPREDAQWERWLLVMGSPPWAADDRYATRDARQKNSPALWNLLSEWSVNHSKHEIARMGQEQRVPCFPVNTVLDLLSDEHLAHREFFVEMEHSVAGTLRYPGAAYKFSNTELPLAARPAPLLGQHNLEILMGLA</sequence>
<dbReference type="EMBL" id="UINC01000643">
    <property type="protein sequence ID" value="SUZ58832.1"/>
    <property type="molecule type" value="Genomic_DNA"/>
</dbReference>